<gene>
    <name evidence="1" type="ORF">UFOPK2001_00693</name>
</gene>
<organism evidence="1">
    <name type="scientific">freshwater metagenome</name>
    <dbReference type="NCBI Taxonomy" id="449393"/>
    <lineage>
        <taxon>unclassified sequences</taxon>
        <taxon>metagenomes</taxon>
        <taxon>ecological metagenomes</taxon>
    </lineage>
</organism>
<accession>A0A6J6JCE1</accession>
<proteinExistence type="predicted"/>
<evidence type="ECO:0000313" key="1">
    <source>
        <dbReference type="EMBL" id="CAB4633649.1"/>
    </source>
</evidence>
<dbReference type="AlphaFoldDB" id="A0A6J6JCE1"/>
<dbReference type="EMBL" id="CAEZVN010000057">
    <property type="protein sequence ID" value="CAB4633649.1"/>
    <property type="molecule type" value="Genomic_DNA"/>
</dbReference>
<protein>
    <submittedName>
        <fullName evidence="1">Unannotated protein</fullName>
    </submittedName>
</protein>
<reference evidence="1" key="1">
    <citation type="submission" date="2020-05" db="EMBL/GenBank/DDBJ databases">
        <authorList>
            <person name="Chiriac C."/>
            <person name="Salcher M."/>
            <person name="Ghai R."/>
            <person name="Kavagutti S V."/>
        </authorList>
    </citation>
    <scope>NUCLEOTIDE SEQUENCE</scope>
</reference>
<name>A0A6J6JCE1_9ZZZZ</name>
<sequence>MRLNLRVALILLIGLVAAGGLWSGLQAPGSEGVDRASKASLKSVTLVLDFGADSGRQVKTLKVDNLEKDASGWDVIVKSGTVVRGTSQYPTGFVCRLDGWPSEESQDCEDTPAFTDGHWAYFVTSKKLGDGWLLSGQGAASHISSCGEFEGWKWVGSGEDVTPPAVLPAVGDCQP</sequence>